<dbReference type="InterPro" id="IPR053716">
    <property type="entry name" value="Flag_assembly_chemotaxis_eff"/>
</dbReference>
<dbReference type="AlphaFoldDB" id="Q67K18"/>
<dbReference type="GO" id="GO:0044781">
    <property type="term" value="P:bacterial-type flagellum organization"/>
    <property type="evidence" value="ECO:0007669"/>
    <property type="project" value="UniProtKB-KW"/>
</dbReference>
<keyword evidence="5" id="KW-1003">Cell membrane</keyword>
<dbReference type="GO" id="GO:0015031">
    <property type="term" value="P:protein transport"/>
    <property type="evidence" value="ECO:0007669"/>
    <property type="project" value="UniProtKB-KW"/>
</dbReference>
<keyword evidence="4" id="KW-0813">Transport</keyword>
<dbReference type="GO" id="GO:0009288">
    <property type="term" value="C:bacterial-type flagellum"/>
    <property type="evidence" value="ECO:0007669"/>
    <property type="project" value="InterPro"/>
</dbReference>
<gene>
    <name evidence="11" type="primary">fliJ</name>
    <name evidence="11" type="ordered locus">STH2999</name>
</gene>
<evidence type="ECO:0000256" key="4">
    <source>
        <dbReference type="ARBA" id="ARBA00022448"/>
    </source>
</evidence>
<keyword evidence="11" id="KW-0966">Cell projection</keyword>
<evidence type="ECO:0000256" key="2">
    <source>
        <dbReference type="ARBA" id="ARBA00010004"/>
    </source>
</evidence>
<keyword evidence="12" id="KW-1185">Reference proteome</keyword>
<evidence type="ECO:0000256" key="7">
    <source>
        <dbReference type="ARBA" id="ARBA00022795"/>
    </source>
</evidence>
<dbReference type="NCBIfam" id="TIGR02473">
    <property type="entry name" value="flagell_FliJ"/>
    <property type="match status" value="1"/>
</dbReference>
<dbReference type="EMBL" id="AP006840">
    <property type="protein sequence ID" value="BAD41982.1"/>
    <property type="molecule type" value="Genomic_DNA"/>
</dbReference>
<keyword evidence="11" id="KW-0282">Flagellum</keyword>
<keyword evidence="6" id="KW-0145">Chemotaxis</keyword>
<proteinExistence type="inferred from homology"/>
<dbReference type="Pfam" id="PF02050">
    <property type="entry name" value="FliJ"/>
    <property type="match status" value="1"/>
</dbReference>
<sequence length="150" mass="17659">MKRFRFRLQRLLEIRQQETKVALNNFARARLATRAAAMRLEQAAARRAESAQRLLARRQGRMTVLEWRQSTELHEALVAAEWLAAEQLAAAQQEEERRRWELTEAERREKVLERLRDRRAAEFERAMLAAEQAAIDEMAQTVYREGGGRR</sequence>
<dbReference type="HOGENOM" id="CLU_1739602_0_0_9"/>
<keyword evidence="7" id="KW-1005">Bacterial flagellum biogenesis</keyword>
<evidence type="ECO:0000256" key="5">
    <source>
        <dbReference type="ARBA" id="ARBA00022475"/>
    </source>
</evidence>
<comment type="subcellular location">
    <subcellularLocation>
        <location evidence="1">Cell membrane</location>
        <topology evidence="1">Peripheral membrane protein</topology>
        <orientation evidence="1">Cytoplasmic side</orientation>
    </subcellularLocation>
</comment>
<dbReference type="RefSeq" id="WP_011197114.1">
    <property type="nucleotide sequence ID" value="NC_006177.1"/>
</dbReference>
<keyword evidence="9" id="KW-0472">Membrane</keyword>
<dbReference type="KEGG" id="sth:STH2999"/>
<keyword evidence="8" id="KW-0653">Protein transport</keyword>
<keyword evidence="10" id="KW-1006">Bacterial flagellum protein export</keyword>
<protein>
    <recommendedName>
        <fullName evidence="3">Flagellar FliJ protein</fullName>
    </recommendedName>
</protein>
<evidence type="ECO:0000256" key="8">
    <source>
        <dbReference type="ARBA" id="ARBA00022927"/>
    </source>
</evidence>
<dbReference type="GO" id="GO:0071973">
    <property type="term" value="P:bacterial-type flagellum-dependent cell motility"/>
    <property type="evidence" value="ECO:0007669"/>
    <property type="project" value="InterPro"/>
</dbReference>
<evidence type="ECO:0000256" key="10">
    <source>
        <dbReference type="ARBA" id="ARBA00023225"/>
    </source>
</evidence>
<organism evidence="11 12">
    <name type="scientific">Symbiobacterium thermophilum (strain DSM 24528 / JCM 14929 / IAM 14863 / T)</name>
    <dbReference type="NCBI Taxonomy" id="292459"/>
    <lineage>
        <taxon>Bacteria</taxon>
        <taxon>Bacillati</taxon>
        <taxon>Bacillota</taxon>
        <taxon>Clostridia</taxon>
        <taxon>Eubacteriales</taxon>
        <taxon>Symbiobacteriaceae</taxon>
        <taxon>Symbiobacterium</taxon>
    </lineage>
</organism>
<comment type="similarity">
    <text evidence="2">Belongs to the FliJ family.</text>
</comment>
<evidence type="ECO:0000256" key="1">
    <source>
        <dbReference type="ARBA" id="ARBA00004413"/>
    </source>
</evidence>
<evidence type="ECO:0000256" key="9">
    <source>
        <dbReference type="ARBA" id="ARBA00023136"/>
    </source>
</evidence>
<name>Q67K18_SYMTH</name>
<dbReference type="STRING" id="292459.STH2999"/>
<dbReference type="Gene3D" id="1.10.287.1700">
    <property type="match status" value="1"/>
</dbReference>
<dbReference type="InterPro" id="IPR012823">
    <property type="entry name" value="Flagell_FliJ"/>
</dbReference>
<evidence type="ECO:0000256" key="3">
    <source>
        <dbReference type="ARBA" id="ARBA00020392"/>
    </source>
</evidence>
<evidence type="ECO:0000313" key="11">
    <source>
        <dbReference type="EMBL" id="BAD41982.1"/>
    </source>
</evidence>
<accession>Q67K18</accession>
<dbReference type="GO" id="GO:0006935">
    <property type="term" value="P:chemotaxis"/>
    <property type="evidence" value="ECO:0007669"/>
    <property type="project" value="UniProtKB-KW"/>
</dbReference>
<evidence type="ECO:0000256" key="6">
    <source>
        <dbReference type="ARBA" id="ARBA00022500"/>
    </source>
</evidence>
<dbReference type="GO" id="GO:0005886">
    <property type="term" value="C:plasma membrane"/>
    <property type="evidence" value="ECO:0007669"/>
    <property type="project" value="UniProtKB-SubCell"/>
</dbReference>
<dbReference type="Proteomes" id="UP000000417">
    <property type="component" value="Chromosome"/>
</dbReference>
<reference evidence="11 12" key="1">
    <citation type="journal article" date="2004" name="Nucleic Acids Res.">
        <title>Genome sequence of Symbiobacterium thermophilum, an uncultivable bacterium that depends on microbial commensalism.</title>
        <authorList>
            <person name="Ueda K."/>
            <person name="Yamashita A."/>
            <person name="Ishikawa J."/>
            <person name="Shimada M."/>
            <person name="Watsuji T."/>
            <person name="Morimura K."/>
            <person name="Ikeda H."/>
            <person name="Hattori M."/>
            <person name="Beppu T."/>
        </authorList>
    </citation>
    <scope>NUCLEOTIDE SEQUENCE [LARGE SCALE GENOMIC DNA]</scope>
    <source>
        <strain evidence="12">T / IAM 14863</strain>
    </source>
</reference>
<evidence type="ECO:0000313" key="12">
    <source>
        <dbReference type="Proteomes" id="UP000000417"/>
    </source>
</evidence>
<keyword evidence="11" id="KW-0969">Cilium</keyword>